<feature type="compositionally biased region" description="Basic and acidic residues" evidence="3">
    <location>
        <begin position="592"/>
        <end position="602"/>
    </location>
</feature>
<dbReference type="OrthoDB" id="10252032at2759"/>
<feature type="compositionally biased region" description="Basic residues" evidence="3">
    <location>
        <begin position="610"/>
        <end position="622"/>
    </location>
</feature>
<feature type="compositionally biased region" description="Basic residues" evidence="3">
    <location>
        <begin position="439"/>
        <end position="448"/>
    </location>
</feature>
<feature type="region of interest" description="Disordered" evidence="3">
    <location>
        <begin position="106"/>
        <end position="190"/>
    </location>
</feature>
<keyword evidence="6" id="KW-1185">Reference proteome</keyword>
<feature type="compositionally biased region" description="Basic and acidic residues" evidence="3">
    <location>
        <begin position="369"/>
        <end position="384"/>
    </location>
</feature>
<feature type="compositionally biased region" description="Acidic residues" evidence="3">
    <location>
        <begin position="386"/>
        <end position="395"/>
    </location>
</feature>
<evidence type="ECO:0000313" key="6">
    <source>
        <dbReference type="Proteomes" id="UP000186303"/>
    </source>
</evidence>
<dbReference type="Proteomes" id="UP000186303">
    <property type="component" value="Chromosome 7"/>
</dbReference>
<reference evidence="6" key="1">
    <citation type="journal article" date="2017" name="Nucleic Acids Res.">
        <title>Proteogenomics produces comprehensive and highly accurate protein-coding gene annotation in a complete genome assembly of Malassezia sympodialis.</title>
        <authorList>
            <person name="Zhu Y."/>
            <person name="Engstroem P.G."/>
            <person name="Tellgren-Roth C."/>
            <person name="Baudo C.D."/>
            <person name="Kennell J.C."/>
            <person name="Sun S."/>
            <person name="Billmyre R.B."/>
            <person name="Schroeder M.S."/>
            <person name="Andersson A."/>
            <person name="Holm T."/>
            <person name="Sigurgeirsson B."/>
            <person name="Wu G."/>
            <person name="Sankaranarayanan S.R."/>
            <person name="Siddharthan R."/>
            <person name="Sanyal K."/>
            <person name="Lundeberg J."/>
            <person name="Nystedt B."/>
            <person name="Boekhout T."/>
            <person name="Dawson T.L. Jr."/>
            <person name="Heitman J."/>
            <person name="Scheynius A."/>
            <person name="Lehtioe J."/>
        </authorList>
    </citation>
    <scope>NUCLEOTIDE SEQUENCE [LARGE SCALE GENOMIC DNA]</scope>
    <source>
        <strain evidence="6">ATCC 42132</strain>
    </source>
</reference>
<feature type="compositionally biased region" description="Basic and acidic residues" evidence="3">
    <location>
        <begin position="113"/>
        <end position="141"/>
    </location>
</feature>
<dbReference type="PANTHER" id="PTHR14490">
    <property type="entry name" value="ZINC FINGER, ZZ TYPE"/>
    <property type="match status" value="1"/>
</dbReference>
<name>A0A1M8ABP6_MALS4</name>
<feature type="region of interest" description="Disordered" evidence="3">
    <location>
        <begin position="33"/>
        <end position="73"/>
    </location>
</feature>
<accession>A0A1M8ABP6</accession>
<dbReference type="VEuPathDB" id="FungiDB:MSYG_4191"/>
<feature type="compositionally biased region" description="Acidic residues" evidence="3">
    <location>
        <begin position="45"/>
        <end position="66"/>
    </location>
</feature>
<dbReference type="Pfam" id="PF12936">
    <property type="entry name" value="Kri1_C"/>
    <property type="match status" value="1"/>
</dbReference>
<dbReference type="GO" id="GO:0030686">
    <property type="term" value="C:90S preribosome"/>
    <property type="evidence" value="ECO:0007669"/>
    <property type="project" value="TreeGrafter"/>
</dbReference>
<feature type="compositionally biased region" description="Basic and acidic residues" evidence="3">
    <location>
        <begin position="409"/>
        <end position="421"/>
    </location>
</feature>
<dbReference type="InterPro" id="IPR018034">
    <property type="entry name" value="Kri1"/>
</dbReference>
<feature type="coiled-coil region" evidence="2">
    <location>
        <begin position="324"/>
        <end position="360"/>
    </location>
</feature>
<proteinExistence type="inferred from homology"/>
<feature type="compositionally biased region" description="Basic and acidic residues" evidence="3">
    <location>
        <begin position="499"/>
        <end position="513"/>
    </location>
</feature>
<dbReference type="PANTHER" id="PTHR14490:SF5">
    <property type="entry name" value="PROTEIN KRI1 HOMOLOG"/>
    <property type="match status" value="1"/>
</dbReference>
<protein>
    <submittedName>
        <fullName evidence="5">Similar to S.cerevisiae protein KRI1 (Essential nucleolar protein required for 40S ribosome biogenesis)</fullName>
    </submittedName>
</protein>
<evidence type="ECO:0000256" key="3">
    <source>
        <dbReference type="SAM" id="MobiDB-lite"/>
    </source>
</evidence>
<evidence type="ECO:0000256" key="1">
    <source>
        <dbReference type="ARBA" id="ARBA00007473"/>
    </source>
</evidence>
<organism evidence="5 6">
    <name type="scientific">Malassezia sympodialis (strain ATCC 42132)</name>
    <name type="common">Atopic eczema-associated yeast</name>
    <dbReference type="NCBI Taxonomy" id="1230383"/>
    <lineage>
        <taxon>Eukaryota</taxon>
        <taxon>Fungi</taxon>
        <taxon>Dikarya</taxon>
        <taxon>Basidiomycota</taxon>
        <taxon>Ustilaginomycotina</taxon>
        <taxon>Malasseziomycetes</taxon>
        <taxon>Malasseziales</taxon>
        <taxon>Malasseziaceae</taxon>
        <taxon>Malassezia</taxon>
    </lineage>
</organism>
<feature type="region of interest" description="Disordered" evidence="3">
    <location>
        <begin position="592"/>
        <end position="632"/>
    </location>
</feature>
<feature type="compositionally biased region" description="Acidic residues" evidence="3">
    <location>
        <begin position="422"/>
        <end position="432"/>
    </location>
</feature>
<dbReference type="GO" id="GO:0000447">
    <property type="term" value="P:endonucleolytic cleavage in ITS1 to separate SSU-rRNA from 5.8S rRNA and LSU-rRNA from tricistronic rRNA transcript (SSU-rRNA, 5.8S rRNA, LSU-rRNA)"/>
    <property type="evidence" value="ECO:0007669"/>
    <property type="project" value="TreeGrafter"/>
</dbReference>
<keyword evidence="2" id="KW-0175">Coiled coil</keyword>
<dbReference type="OMA" id="WDNYDPR"/>
<dbReference type="AlphaFoldDB" id="A0A1M8ABP6"/>
<sequence length="632" mass="72929">MDLFADTADAPDEQFSINQSYAERYHHNKRRVELEQLKEKYGNAPEEDEDDSKDDSEDVTEDEDGEQLTPHMDAAILRTLQRIREKKDDLYDTSKRVFDDEQAALATRAFPTTDHKSSSKKVTLRDYQRGRMLEAMKDTSDPAKAFADATSRESPSDTHAQPTHNEEQEAIRSEFLNAARNSEDGDGDDLFQVRAVDDNDDNGMYRQALLDAVDEQNGEKNIRDLLRDHTHGDARTQENEDFLMNYILNRGWVDNDFIQSNSQGAQSRDWDAEAADLDSEASFDSAADAFEHAYNFRFEDPSLAQKAFAIESFPRHTDDTIRRKDDRRKKARAERAERKKAEKETKMRELDQLKALKRQEIADKLKRLRDVSGGDNKMDGRAFEGIDFETDFDPEEHDRMMQQQFNDDYYAHEDDTVKPQWDDDIEIDDILAEAEPTTKSKKSSKKSKHSEQQNMDADYTEGQDVKLSKKERKALKKKEKKAKSKSTAEAAVNEDEMDADKTETAMSESDRKHRARELMDQYYNLGYEDMIGDTPTRFKYASVPKENYGLSAVEILLADDADLNNVVGLRNLQPYRRNTAKPSNLKKRLKRFRDELDARNANEEPAEQPKKKRLGRKERQKLKATQEGTEST</sequence>
<comment type="similarity">
    <text evidence="1">Belongs to the KRI1 family.</text>
</comment>
<evidence type="ECO:0000256" key="2">
    <source>
        <dbReference type="SAM" id="Coils"/>
    </source>
</evidence>
<feature type="domain" description="Kri1-like C-terminal" evidence="4">
    <location>
        <begin position="515"/>
        <end position="590"/>
    </location>
</feature>
<evidence type="ECO:0000259" key="4">
    <source>
        <dbReference type="Pfam" id="PF12936"/>
    </source>
</evidence>
<dbReference type="STRING" id="1230383.A0A1M8ABP6"/>
<dbReference type="InterPro" id="IPR024626">
    <property type="entry name" value="Kri1-like_C"/>
</dbReference>
<dbReference type="EMBL" id="LT671827">
    <property type="protein sequence ID" value="SHO79840.1"/>
    <property type="molecule type" value="Genomic_DNA"/>
</dbReference>
<gene>
    <name evidence="5" type="ORF">MSYG_4191</name>
</gene>
<feature type="compositionally biased region" description="Basic residues" evidence="3">
    <location>
        <begin position="469"/>
        <end position="484"/>
    </location>
</feature>
<feature type="region of interest" description="Disordered" evidence="3">
    <location>
        <begin position="369"/>
        <end position="513"/>
    </location>
</feature>
<evidence type="ECO:0000313" key="5">
    <source>
        <dbReference type="EMBL" id="SHO79840.1"/>
    </source>
</evidence>
<dbReference type="Pfam" id="PF05178">
    <property type="entry name" value="Kri1"/>
    <property type="match status" value="1"/>
</dbReference>
<dbReference type="GO" id="GO:0005730">
    <property type="term" value="C:nucleolus"/>
    <property type="evidence" value="ECO:0007669"/>
    <property type="project" value="TreeGrafter"/>
</dbReference>